<sequence>MSLESELMAGIVREEGGFRNSLKKILEEDLQMSVNEFCSKTGLSTSTIYKLMSESREPNLRTVREIIRAIRRIENKPYGNFIAVIAARPVLNKIEERIIKIEGREILVKEYPANSMEDAIISAVMAERDGALAIVCAPIVAPTIEKILTIPVSIVIPRESILKAIGRAANETL</sequence>
<dbReference type="InterPro" id="IPR016472">
    <property type="entry name" value="Tscrpt_reg_MJ0621_prd"/>
</dbReference>
<dbReference type="AlphaFoldDB" id="A0A8J8TDQ5"/>
<proteinExistence type="predicted"/>
<evidence type="ECO:0000313" key="2">
    <source>
        <dbReference type="EMBL" id="TQS83975.1"/>
    </source>
</evidence>
<reference evidence="2" key="1">
    <citation type="submission" date="2016-03" db="EMBL/GenBank/DDBJ databases">
        <authorList>
            <person name="Borrel G."/>
            <person name="Mccann A."/>
            <person name="O'Toole P.W."/>
        </authorList>
    </citation>
    <scope>NUCLEOTIDE SEQUENCE</scope>
    <source>
        <strain evidence="2">183</strain>
    </source>
</reference>
<dbReference type="Gene3D" id="1.10.260.40">
    <property type="entry name" value="lambda repressor-like DNA-binding domains"/>
    <property type="match status" value="1"/>
</dbReference>
<dbReference type="EMBL" id="LVVT01000007">
    <property type="protein sequence ID" value="TQS83975.1"/>
    <property type="molecule type" value="Genomic_DNA"/>
</dbReference>
<dbReference type="RefSeq" id="WP_020449569.1">
    <property type="nucleotide sequence ID" value="NZ_CAYAXV010000003.1"/>
</dbReference>
<feature type="domain" description="HTH cro/C1-type" evidence="1">
    <location>
        <begin position="22"/>
        <end position="70"/>
    </location>
</feature>
<dbReference type="GeneID" id="41324113"/>
<organism evidence="2 3">
    <name type="scientific">Candidatus Methanomassiliicoccus intestinalis</name>
    <dbReference type="NCBI Taxonomy" id="1406512"/>
    <lineage>
        <taxon>Archaea</taxon>
        <taxon>Methanobacteriati</taxon>
        <taxon>Thermoplasmatota</taxon>
        <taxon>Thermoplasmata</taxon>
        <taxon>Methanomassiliicoccales</taxon>
        <taxon>Methanomassiliicoccaceae</taxon>
        <taxon>Methanomassiliicoccus</taxon>
    </lineage>
</organism>
<dbReference type="OMA" id="CAPILAP"/>
<evidence type="ECO:0000259" key="1">
    <source>
        <dbReference type="Pfam" id="PF01381"/>
    </source>
</evidence>
<dbReference type="InterPro" id="IPR001387">
    <property type="entry name" value="Cro/C1-type_HTH"/>
</dbReference>
<name>A0A8J8TDQ5_9ARCH</name>
<comment type="caution">
    <text evidence="2">The sequence shown here is derived from an EMBL/GenBank/DDBJ whole genome shotgun (WGS) entry which is preliminary data.</text>
</comment>
<dbReference type="GO" id="GO:0003677">
    <property type="term" value="F:DNA binding"/>
    <property type="evidence" value="ECO:0007669"/>
    <property type="project" value="InterPro"/>
</dbReference>
<dbReference type="Pfam" id="PF01381">
    <property type="entry name" value="HTH_3"/>
    <property type="match status" value="1"/>
</dbReference>
<dbReference type="Proteomes" id="UP000752814">
    <property type="component" value="Unassembled WGS sequence"/>
</dbReference>
<dbReference type="InterPro" id="IPR010982">
    <property type="entry name" value="Lambda_DNA-bd_dom_sf"/>
</dbReference>
<gene>
    <name evidence="2" type="ORF">A3207_06530</name>
</gene>
<evidence type="ECO:0000313" key="3">
    <source>
        <dbReference type="Proteomes" id="UP000752814"/>
    </source>
</evidence>
<dbReference type="PIRSF" id="PIRSF005978">
    <property type="entry name" value="HTH_MJ0621_prd"/>
    <property type="match status" value="1"/>
</dbReference>
<protein>
    <submittedName>
        <fullName evidence="2">XRE family transcriptional regulator</fullName>
    </submittedName>
</protein>
<accession>A0A8J8TDQ5</accession>